<dbReference type="GO" id="GO:0007189">
    <property type="term" value="P:adenylate cyclase-activating G protein-coupled receptor signaling pathway"/>
    <property type="evidence" value="ECO:0007669"/>
    <property type="project" value="TreeGrafter"/>
</dbReference>
<evidence type="ECO:0000256" key="1">
    <source>
        <dbReference type="ARBA" id="ARBA00004613"/>
    </source>
</evidence>
<dbReference type="GO" id="GO:0005576">
    <property type="term" value="C:extracellular region"/>
    <property type="evidence" value="ECO:0007669"/>
    <property type="project" value="UniProtKB-SubCell"/>
</dbReference>
<evidence type="ECO:0000256" key="4">
    <source>
        <dbReference type="ARBA" id="ARBA00022702"/>
    </source>
</evidence>
<dbReference type="GeneTree" id="ENSGT00950000183154"/>
<dbReference type="PANTHER" id="PTHR11213">
    <property type="entry name" value="GLUCAGON-FAMILY NEUROPEPTIDE"/>
    <property type="match status" value="1"/>
</dbReference>
<name>A0A8P4KNI8_DICLA</name>
<protein>
    <recommendedName>
        <fullName evidence="7">Glucagon / GIP / secretin / VIP family domain-containing protein</fullName>
    </recommendedName>
</protein>
<comment type="similarity">
    <text evidence="2">Belongs to the glucagon family.</text>
</comment>
<keyword evidence="3" id="KW-0964">Secreted</keyword>
<dbReference type="Pfam" id="PF00123">
    <property type="entry name" value="Hormone_2"/>
    <property type="match status" value="2"/>
</dbReference>
<reference evidence="8" key="1">
    <citation type="submission" date="2025-08" db="UniProtKB">
        <authorList>
            <consortium name="Ensembl"/>
        </authorList>
    </citation>
    <scope>IDENTIFICATION</scope>
</reference>
<dbReference type="Ensembl" id="ENSDLAT00005069387.1">
    <property type="protein sequence ID" value="ENSDLAP00005075990.1"/>
    <property type="gene ID" value="ENSDLAG00005035134.1"/>
</dbReference>
<evidence type="ECO:0000313" key="8">
    <source>
        <dbReference type="Ensembl" id="ENSDLAP00005075990.1"/>
    </source>
</evidence>
<evidence type="ECO:0000256" key="2">
    <source>
        <dbReference type="ARBA" id="ARBA00008369"/>
    </source>
</evidence>
<evidence type="ECO:0000313" key="9">
    <source>
        <dbReference type="Proteomes" id="UP000694389"/>
    </source>
</evidence>
<comment type="subcellular location">
    <subcellularLocation>
        <location evidence="1">Secreted</location>
    </subcellularLocation>
</comment>
<dbReference type="SMART" id="SM00070">
    <property type="entry name" value="GLUCA"/>
    <property type="match status" value="2"/>
</dbReference>
<reference evidence="8" key="2">
    <citation type="submission" date="2025-09" db="UniProtKB">
        <authorList>
            <consortium name="Ensembl"/>
        </authorList>
    </citation>
    <scope>IDENTIFICATION</scope>
</reference>
<dbReference type="AlphaFoldDB" id="A0A8P4KNI8"/>
<keyword evidence="5" id="KW-0027">Amidation</keyword>
<sequence length="116" mass="13103">CRSTRHADGLFTSGYSKLLSQLTAKDNLESLVAKQFPVKRHSDAIFTDNYSRYRKQMAAKKYLNSMLQGKRSVENLSISPDSSSSQTVDDTMFHDITNQLTLVGHICLQTQERTIS</sequence>
<evidence type="ECO:0000256" key="5">
    <source>
        <dbReference type="ARBA" id="ARBA00022815"/>
    </source>
</evidence>
<dbReference type="Gene3D" id="6.10.250.590">
    <property type="match status" value="2"/>
</dbReference>
<evidence type="ECO:0000256" key="6">
    <source>
        <dbReference type="ARBA" id="ARBA00049976"/>
    </source>
</evidence>
<dbReference type="PRINTS" id="PR00275">
    <property type="entry name" value="GLUCAGON"/>
</dbReference>
<keyword evidence="9" id="KW-1185">Reference proteome</keyword>
<dbReference type="InterPro" id="IPR000532">
    <property type="entry name" value="Glucagon_GIP_secretin_VIP"/>
</dbReference>
<evidence type="ECO:0000256" key="3">
    <source>
        <dbReference type="ARBA" id="ARBA00022525"/>
    </source>
</evidence>
<dbReference type="Proteomes" id="UP000694389">
    <property type="component" value="Unassembled WGS sequence"/>
</dbReference>
<keyword evidence="4" id="KW-0372">Hormone</keyword>
<accession>A0A8P4KNI8</accession>
<dbReference type="PROSITE" id="PS00260">
    <property type="entry name" value="GLUCAGON"/>
    <property type="match status" value="1"/>
</dbReference>
<dbReference type="InterPro" id="IPR046963">
    <property type="entry name" value="VIP/GHRH-like"/>
</dbReference>
<comment type="function">
    <text evidence="6">VIP is a neuropeptide involved in a diverse array of physiological processes through activating the PACAP subfamily of class B1 G protein-coupled receptors: VIP receptor 1 (VPR1) and VIP receptor 2 (VPR2). Abundantly expressed throughout the CNS and peripheral nervous systems where they primarily exert neuroprotective and immune modulatory roles. Also causes vasodilation, lowers arterial blood pressure, stimulates myocardial contractility, increases glycogenolysis and relaxes the smooth muscle of trachea, stomach and gall bladder.</text>
</comment>
<evidence type="ECO:0000259" key="7">
    <source>
        <dbReference type="PROSITE" id="PS00260"/>
    </source>
</evidence>
<organism evidence="8 9">
    <name type="scientific">Dicentrarchus labrax</name>
    <name type="common">European seabass</name>
    <name type="synonym">Morone labrax</name>
    <dbReference type="NCBI Taxonomy" id="13489"/>
    <lineage>
        <taxon>Eukaryota</taxon>
        <taxon>Metazoa</taxon>
        <taxon>Chordata</taxon>
        <taxon>Craniata</taxon>
        <taxon>Vertebrata</taxon>
        <taxon>Euteleostomi</taxon>
        <taxon>Actinopterygii</taxon>
        <taxon>Neopterygii</taxon>
        <taxon>Teleostei</taxon>
        <taxon>Neoteleostei</taxon>
        <taxon>Acanthomorphata</taxon>
        <taxon>Eupercaria</taxon>
        <taxon>Moronidae</taxon>
        <taxon>Dicentrarchus</taxon>
    </lineage>
</organism>
<dbReference type="GO" id="GO:0051428">
    <property type="term" value="F:peptide hormone receptor binding"/>
    <property type="evidence" value="ECO:0007669"/>
    <property type="project" value="TreeGrafter"/>
</dbReference>
<dbReference type="GO" id="GO:0043005">
    <property type="term" value="C:neuron projection"/>
    <property type="evidence" value="ECO:0007669"/>
    <property type="project" value="TreeGrafter"/>
</dbReference>
<dbReference type="PANTHER" id="PTHR11213:SF5">
    <property type="entry name" value="VIP PEPTIDES"/>
    <property type="match status" value="1"/>
</dbReference>
<proteinExistence type="inferred from homology"/>
<dbReference type="GO" id="GO:0048242">
    <property type="term" value="P:epinephrine secretion"/>
    <property type="evidence" value="ECO:0007669"/>
    <property type="project" value="TreeGrafter"/>
</dbReference>
<dbReference type="GO" id="GO:0005184">
    <property type="term" value="F:neuropeptide hormone activity"/>
    <property type="evidence" value="ECO:0007669"/>
    <property type="project" value="InterPro"/>
</dbReference>
<feature type="domain" description="Glucagon / GIP / secretin / VIP family" evidence="7">
    <location>
        <begin position="41"/>
        <end position="63"/>
    </location>
</feature>
<dbReference type="GO" id="GO:0032880">
    <property type="term" value="P:regulation of protein localization"/>
    <property type="evidence" value="ECO:0007669"/>
    <property type="project" value="TreeGrafter"/>
</dbReference>